<evidence type="ECO:0000313" key="6">
    <source>
        <dbReference type="Proteomes" id="UP001153076"/>
    </source>
</evidence>
<dbReference type="AlphaFoldDB" id="A0A9Q1KHD0"/>
<evidence type="ECO:0000256" key="4">
    <source>
        <dbReference type="SAM" id="MobiDB-lite"/>
    </source>
</evidence>
<dbReference type="Proteomes" id="UP001153076">
    <property type="component" value="Unassembled WGS sequence"/>
</dbReference>
<feature type="region of interest" description="Disordered" evidence="4">
    <location>
        <begin position="20"/>
        <end position="40"/>
    </location>
</feature>
<dbReference type="PANTHER" id="PTHR21162">
    <property type="entry name" value="P53 AND DNA DAMAGE-REGULATED PROTEIN"/>
    <property type="match status" value="1"/>
</dbReference>
<dbReference type="GO" id="GO:0005737">
    <property type="term" value="C:cytoplasm"/>
    <property type="evidence" value="ECO:0007669"/>
    <property type="project" value="UniProtKB-SubCell"/>
</dbReference>
<evidence type="ECO:0000256" key="1">
    <source>
        <dbReference type="ARBA" id="ARBA00004496"/>
    </source>
</evidence>
<dbReference type="InterPro" id="IPR030482">
    <property type="entry name" value="PDRG1"/>
</dbReference>
<keyword evidence="3" id="KW-0143">Chaperone</keyword>
<proteinExistence type="predicted"/>
<dbReference type="EMBL" id="JAKOGI010000117">
    <property type="protein sequence ID" value="KAJ8443540.1"/>
    <property type="molecule type" value="Genomic_DNA"/>
</dbReference>
<reference evidence="5" key="1">
    <citation type="submission" date="2022-04" db="EMBL/GenBank/DDBJ databases">
        <title>Carnegiea gigantea Genome sequencing and assembly v2.</title>
        <authorList>
            <person name="Copetti D."/>
            <person name="Sanderson M.J."/>
            <person name="Burquez A."/>
            <person name="Wojciechowski M.F."/>
        </authorList>
    </citation>
    <scope>NUCLEOTIDE SEQUENCE</scope>
    <source>
        <strain evidence="5">SGP5-SGP5p</strain>
        <tissue evidence="5">Aerial part</tissue>
    </source>
</reference>
<comment type="subcellular location">
    <subcellularLocation>
        <location evidence="1">Cytoplasm</location>
    </subcellularLocation>
</comment>
<comment type="caution">
    <text evidence="5">The sequence shown here is derived from an EMBL/GenBank/DDBJ whole genome shotgun (WGS) entry which is preliminary data.</text>
</comment>
<protein>
    <submittedName>
        <fullName evidence="5">Uncharacterized protein</fullName>
    </submittedName>
</protein>
<sequence>MDKTAYTTRKNCTLCSTTQNRGEVESARHKRNEEEDSGSGHRVEIRAMVRARRGGRGRLHALGFRRAAPNFLRGLWSSATRGVVENDRLRNGNREALTALRKKARTTKTSVPSPFESIMKEIGVLGSKPLIPEVCTTCENHDPTEDTWMMLPETDIFAVTPFHAAHTILERGALTYSIVGRRRRECGTQEKRRRGLWVGPQGRNRGNGAGKKRRMWKIACFRVSMDGNVNEYQEILTKLEIEDEHLLLARHQVKFLSTIILLSSVILL</sequence>
<dbReference type="PANTHER" id="PTHR21162:SF0">
    <property type="entry name" value="P53 AND DNA DAMAGE-REGULATED PROTEIN 1"/>
    <property type="match status" value="1"/>
</dbReference>
<evidence type="ECO:0000313" key="5">
    <source>
        <dbReference type="EMBL" id="KAJ8443540.1"/>
    </source>
</evidence>
<keyword evidence="2" id="KW-0963">Cytoplasm</keyword>
<gene>
    <name evidence="5" type="ORF">Cgig2_017023</name>
</gene>
<keyword evidence="6" id="KW-1185">Reference proteome</keyword>
<evidence type="ECO:0000256" key="3">
    <source>
        <dbReference type="ARBA" id="ARBA00023186"/>
    </source>
</evidence>
<organism evidence="5 6">
    <name type="scientific">Carnegiea gigantea</name>
    <dbReference type="NCBI Taxonomy" id="171969"/>
    <lineage>
        <taxon>Eukaryota</taxon>
        <taxon>Viridiplantae</taxon>
        <taxon>Streptophyta</taxon>
        <taxon>Embryophyta</taxon>
        <taxon>Tracheophyta</taxon>
        <taxon>Spermatophyta</taxon>
        <taxon>Magnoliopsida</taxon>
        <taxon>eudicotyledons</taxon>
        <taxon>Gunneridae</taxon>
        <taxon>Pentapetalae</taxon>
        <taxon>Caryophyllales</taxon>
        <taxon>Cactineae</taxon>
        <taxon>Cactaceae</taxon>
        <taxon>Cactoideae</taxon>
        <taxon>Echinocereeae</taxon>
        <taxon>Carnegiea</taxon>
    </lineage>
</organism>
<feature type="compositionally biased region" description="Basic and acidic residues" evidence="4">
    <location>
        <begin position="22"/>
        <end position="40"/>
    </location>
</feature>
<evidence type="ECO:0000256" key="2">
    <source>
        <dbReference type="ARBA" id="ARBA00022490"/>
    </source>
</evidence>
<name>A0A9Q1KHD0_9CARY</name>
<dbReference type="OrthoDB" id="20282at2759"/>
<accession>A0A9Q1KHD0</accession>